<accession>A0A1G5C3C2</accession>
<evidence type="ECO:0000256" key="2">
    <source>
        <dbReference type="SAM" id="SignalP"/>
    </source>
</evidence>
<keyword evidence="1" id="KW-0812">Transmembrane</keyword>
<feature type="chain" id="PRO_5011631488" description="PEP-CTERM protein-sorting domain-containing protein" evidence="2">
    <location>
        <begin position="25"/>
        <end position="129"/>
    </location>
</feature>
<organism evidence="3 4">
    <name type="scientific">Desulfoluna spongiiphila</name>
    <dbReference type="NCBI Taxonomy" id="419481"/>
    <lineage>
        <taxon>Bacteria</taxon>
        <taxon>Pseudomonadati</taxon>
        <taxon>Thermodesulfobacteriota</taxon>
        <taxon>Desulfobacteria</taxon>
        <taxon>Desulfobacterales</taxon>
        <taxon>Desulfolunaceae</taxon>
        <taxon>Desulfoluna</taxon>
    </lineage>
</organism>
<dbReference type="RefSeq" id="WP_139163846.1">
    <property type="nucleotide sequence ID" value="NZ_FMUX01000002.1"/>
</dbReference>
<proteinExistence type="predicted"/>
<keyword evidence="4" id="KW-1185">Reference proteome</keyword>
<evidence type="ECO:0008006" key="5">
    <source>
        <dbReference type="Google" id="ProtNLM"/>
    </source>
</evidence>
<protein>
    <recommendedName>
        <fullName evidence="5">PEP-CTERM protein-sorting domain-containing protein</fullName>
    </recommendedName>
</protein>
<dbReference type="EMBL" id="FMUX01000002">
    <property type="protein sequence ID" value="SCX96804.1"/>
    <property type="molecule type" value="Genomic_DNA"/>
</dbReference>
<sequence length="129" mass="13666">MKYRLSPWLLAFFAMFLASETVFAAPHIMIKSMEASKAGYAAHHTLVASTATGLTSSNPTRVATALDGQGTHMALSQDVQPVNAGLSVPAAAKVDVTPVYDPASLFLLGISLLGLAGICRRRLEAKRTH</sequence>
<reference evidence="3 4" key="1">
    <citation type="submission" date="2016-10" db="EMBL/GenBank/DDBJ databases">
        <authorList>
            <person name="de Groot N.N."/>
        </authorList>
    </citation>
    <scope>NUCLEOTIDE SEQUENCE [LARGE SCALE GENOMIC DNA]</scope>
    <source>
        <strain evidence="3 4">AA1</strain>
    </source>
</reference>
<keyword evidence="1" id="KW-1133">Transmembrane helix</keyword>
<keyword evidence="2" id="KW-0732">Signal</keyword>
<feature type="signal peptide" evidence="2">
    <location>
        <begin position="1"/>
        <end position="24"/>
    </location>
</feature>
<evidence type="ECO:0000313" key="4">
    <source>
        <dbReference type="Proteomes" id="UP000198870"/>
    </source>
</evidence>
<dbReference type="AlphaFoldDB" id="A0A1G5C3C2"/>
<keyword evidence="1" id="KW-0472">Membrane</keyword>
<evidence type="ECO:0000313" key="3">
    <source>
        <dbReference type="EMBL" id="SCX96804.1"/>
    </source>
</evidence>
<gene>
    <name evidence="3" type="ORF">SAMN05216233_102345</name>
</gene>
<name>A0A1G5C3C2_9BACT</name>
<evidence type="ECO:0000256" key="1">
    <source>
        <dbReference type="SAM" id="Phobius"/>
    </source>
</evidence>
<dbReference type="Proteomes" id="UP000198870">
    <property type="component" value="Unassembled WGS sequence"/>
</dbReference>
<feature type="transmembrane region" description="Helical" evidence="1">
    <location>
        <begin position="103"/>
        <end position="119"/>
    </location>
</feature>